<proteinExistence type="inferred from homology"/>
<keyword evidence="4" id="KW-0489">Methyltransferase</keyword>
<dbReference type="EC" id="2.1.1.386" evidence="11"/>
<evidence type="ECO:0000256" key="9">
    <source>
        <dbReference type="ARBA" id="ARBA00022884"/>
    </source>
</evidence>
<keyword evidence="8" id="KW-0460">Magnesium</keyword>
<comment type="catalytic activity">
    <reaction evidence="12">
        <text>small RNA 3'-end nucleotide + S-adenosyl-L-methionine = small RNA 3'-end 2'-O-methylnucleotide + S-adenosyl-L-homocysteine + H(+)</text>
        <dbReference type="Rhea" id="RHEA:37887"/>
        <dbReference type="Rhea" id="RHEA-COMP:10415"/>
        <dbReference type="Rhea" id="RHEA-COMP:10416"/>
        <dbReference type="ChEBI" id="CHEBI:15378"/>
        <dbReference type="ChEBI" id="CHEBI:57856"/>
        <dbReference type="ChEBI" id="CHEBI:59789"/>
        <dbReference type="ChEBI" id="CHEBI:74896"/>
        <dbReference type="ChEBI" id="CHEBI:74898"/>
        <dbReference type="EC" id="2.1.1.386"/>
    </reaction>
</comment>
<comment type="cofactor">
    <cofactor evidence="1">
        <name>Mg(2+)</name>
        <dbReference type="ChEBI" id="CHEBI:18420"/>
    </cofactor>
</comment>
<dbReference type="GO" id="GO:0005634">
    <property type="term" value="C:nucleus"/>
    <property type="evidence" value="ECO:0007669"/>
    <property type="project" value="TreeGrafter"/>
</dbReference>
<gene>
    <name evidence="14" type="ORF">QCA50_005853</name>
</gene>
<accession>A0AAW0GHW3</accession>
<evidence type="ECO:0000256" key="2">
    <source>
        <dbReference type="ARBA" id="ARBA00009026"/>
    </source>
</evidence>
<keyword evidence="9" id="KW-0694">RNA-binding</keyword>
<evidence type="ECO:0000256" key="1">
    <source>
        <dbReference type="ARBA" id="ARBA00001946"/>
    </source>
</evidence>
<keyword evidence="5" id="KW-0808">Transferase</keyword>
<evidence type="ECO:0000313" key="14">
    <source>
        <dbReference type="EMBL" id="KAK7690754.1"/>
    </source>
</evidence>
<comment type="caution">
    <text evidence="14">The sequence shown here is derived from an EMBL/GenBank/DDBJ whole genome shotgun (WGS) entry which is preliminary data.</text>
</comment>
<dbReference type="GO" id="GO:0001510">
    <property type="term" value="P:RNA methylation"/>
    <property type="evidence" value="ECO:0007669"/>
    <property type="project" value="InterPro"/>
</dbReference>
<dbReference type="GO" id="GO:0003723">
    <property type="term" value="F:RNA binding"/>
    <property type="evidence" value="ECO:0007669"/>
    <property type="project" value="UniProtKB-KW"/>
</dbReference>
<name>A0AAW0GHW3_9APHY</name>
<evidence type="ECO:0000256" key="5">
    <source>
        <dbReference type="ARBA" id="ARBA00022679"/>
    </source>
</evidence>
<evidence type="ECO:0000256" key="7">
    <source>
        <dbReference type="ARBA" id="ARBA00022723"/>
    </source>
</evidence>
<dbReference type="GO" id="GO:0090486">
    <property type="term" value="F:small RNA 2'-O-methyltransferase activity"/>
    <property type="evidence" value="ECO:0007669"/>
    <property type="project" value="UniProtKB-EC"/>
</dbReference>
<dbReference type="GO" id="GO:0030422">
    <property type="term" value="P:siRNA processing"/>
    <property type="evidence" value="ECO:0007669"/>
    <property type="project" value="TreeGrafter"/>
</dbReference>
<dbReference type="PANTHER" id="PTHR21404">
    <property type="entry name" value="HEN1"/>
    <property type="match status" value="1"/>
</dbReference>
<keyword evidence="7" id="KW-0479">Metal-binding</keyword>
<dbReference type="InterPro" id="IPR026610">
    <property type="entry name" value="Hen1"/>
</dbReference>
<evidence type="ECO:0000256" key="13">
    <source>
        <dbReference type="SAM" id="MobiDB-lite"/>
    </source>
</evidence>
<evidence type="ECO:0000313" key="15">
    <source>
        <dbReference type="Proteomes" id="UP001385951"/>
    </source>
</evidence>
<evidence type="ECO:0000256" key="4">
    <source>
        <dbReference type="ARBA" id="ARBA00022603"/>
    </source>
</evidence>
<dbReference type="Proteomes" id="UP001385951">
    <property type="component" value="Unassembled WGS sequence"/>
</dbReference>
<keyword evidence="6" id="KW-0949">S-adenosyl-L-methionine</keyword>
<reference evidence="14 15" key="1">
    <citation type="submission" date="2022-09" db="EMBL/GenBank/DDBJ databases">
        <authorList>
            <person name="Palmer J.M."/>
        </authorList>
    </citation>
    <scope>NUCLEOTIDE SEQUENCE [LARGE SCALE GENOMIC DNA]</scope>
    <source>
        <strain evidence="14 15">DSM 7382</strain>
    </source>
</reference>
<evidence type="ECO:0000256" key="10">
    <source>
        <dbReference type="ARBA" id="ARBA00023158"/>
    </source>
</evidence>
<dbReference type="AlphaFoldDB" id="A0AAW0GHW3"/>
<comment type="similarity">
    <text evidence="2">Belongs to the methyltransferase superfamily. HEN1 family.</text>
</comment>
<organism evidence="14 15">
    <name type="scientific">Cerrena zonata</name>
    <dbReference type="NCBI Taxonomy" id="2478898"/>
    <lineage>
        <taxon>Eukaryota</taxon>
        <taxon>Fungi</taxon>
        <taxon>Dikarya</taxon>
        <taxon>Basidiomycota</taxon>
        <taxon>Agaricomycotina</taxon>
        <taxon>Agaricomycetes</taxon>
        <taxon>Polyporales</taxon>
        <taxon>Cerrenaceae</taxon>
        <taxon>Cerrena</taxon>
    </lineage>
</organism>
<evidence type="ECO:0000256" key="8">
    <source>
        <dbReference type="ARBA" id="ARBA00022842"/>
    </source>
</evidence>
<dbReference type="EMBL" id="JASBNA010000006">
    <property type="protein sequence ID" value="KAK7690754.1"/>
    <property type="molecule type" value="Genomic_DNA"/>
</dbReference>
<evidence type="ECO:0000256" key="12">
    <source>
        <dbReference type="ARBA" id="ARBA00048418"/>
    </source>
</evidence>
<evidence type="ECO:0000256" key="3">
    <source>
        <dbReference type="ARBA" id="ARBA00021330"/>
    </source>
</evidence>
<dbReference type="GO" id="GO:0005737">
    <property type="term" value="C:cytoplasm"/>
    <property type="evidence" value="ECO:0007669"/>
    <property type="project" value="TreeGrafter"/>
</dbReference>
<keyword evidence="15" id="KW-1185">Reference proteome</keyword>
<keyword evidence="10" id="KW-0943">RNA-mediated gene silencing</keyword>
<dbReference type="SUPFAM" id="SSF53335">
    <property type="entry name" value="S-adenosyl-L-methionine-dependent methyltransferases"/>
    <property type="match status" value="1"/>
</dbReference>
<feature type="compositionally biased region" description="Polar residues" evidence="13">
    <location>
        <begin position="462"/>
        <end position="482"/>
    </location>
</feature>
<dbReference type="Gene3D" id="3.40.50.150">
    <property type="entry name" value="Vaccinia Virus protein VP39"/>
    <property type="match status" value="1"/>
</dbReference>
<dbReference type="GO" id="GO:0046872">
    <property type="term" value="F:metal ion binding"/>
    <property type="evidence" value="ECO:0007669"/>
    <property type="project" value="UniProtKB-KW"/>
</dbReference>
<dbReference type="InterPro" id="IPR029063">
    <property type="entry name" value="SAM-dependent_MTases_sf"/>
</dbReference>
<sequence>MVDSPIDPAEELAVTFQPPLALQRRGWVFDILRREHVSEILDIGCGEGELISCLCNAPPWLPPPPPSILPPSKSGVILPSPPEIDRDGGPAFSSGHEEYISVKRIHALDISDSDLEFAQEETAPRPASEPGSWHRVLPRWEELDVSIWKGSLDVYNPQFVDIECIISTEVIEHLPEDVLSRFAPMLLGAYHPRLLVITTPSFTFNERFVAPDAPLGTRKGYPDPTGRTNRVFRHDDHKFEWTVDEFSHWCRTVAKEWGYDVDISGVGKSVEADPWGRDERLGFASQVAAFTRREGEQASRRRQLLAWKNNTPEEQNSIQHELLVTHHHVAHTSSRNPGTLRSIGDAVKNKMEEWRESEASIRQFWFEEDISTLCGGWVELLVAAVDEHPELQLVQTNPEGRWFVNLPGLSPTTSEMWGENAVEETESLETSSVDTISVPSEDGDGWNQGSKTDSDFDGGWVSSEQPSSSQEDWSPSGWSENQDVVGWGHSGNDSSW</sequence>
<dbReference type="PANTHER" id="PTHR21404:SF3">
    <property type="entry name" value="SMALL RNA 2'-O-METHYLTRANSFERASE"/>
    <property type="match status" value="1"/>
</dbReference>
<evidence type="ECO:0000256" key="11">
    <source>
        <dbReference type="ARBA" id="ARBA00035025"/>
    </source>
</evidence>
<protein>
    <recommendedName>
        <fullName evidence="3">Small RNA 2'-O-methyltransferase</fullName>
        <ecNumber evidence="11">2.1.1.386</ecNumber>
    </recommendedName>
</protein>
<evidence type="ECO:0000256" key="6">
    <source>
        <dbReference type="ARBA" id="ARBA00022691"/>
    </source>
</evidence>
<feature type="region of interest" description="Disordered" evidence="13">
    <location>
        <begin position="418"/>
        <end position="496"/>
    </location>
</feature>